<evidence type="ECO:0000313" key="3">
    <source>
        <dbReference type="Proteomes" id="UP000184480"/>
    </source>
</evidence>
<feature type="domain" description="Arm DNA-binding" evidence="1">
    <location>
        <begin position="12"/>
        <end position="89"/>
    </location>
</feature>
<protein>
    <submittedName>
        <fullName evidence="2">Phage integrase SAM-like domain-containing protein</fullName>
    </submittedName>
</protein>
<proteinExistence type="predicted"/>
<dbReference type="InterPro" id="IPR035386">
    <property type="entry name" value="Arm-DNA-bind_5"/>
</dbReference>
<evidence type="ECO:0000313" key="2">
    <source>
        <dbReference type="EMBL" id="SHF31117.1"/>
    </source>
</evidence>
<dbReference type="STRING" id="1346286.SAMN05444362_10595"/>
<sequence length="139" mass="16313">MSKIRSTFKILFYLKKNNLKPNGTVPVMGRITIDGTISQFSCKMYVPPNLWDTKAGRLTSKSTLAVKTDLALDKIRVNINRHYQEFSRKVGYNRAQATYNKYNLLYKHMESYIKQEYKRDDIFLKEFSLYRVIAVVIIS</sequence>
<keyword evidence="3" id="KW-1185">Reference proteome</keyword>
<dbReference type="AlphaFoldDB" id="A0A1M5ALX4"/>
<reference evidence="3" key="1">
    <citation type="submission" date="2016-11" db="EMBL/GenBank/DDBJ databases">
        <authorList>
            <person name="Varghese N."/>
            <person name="Submissions S."/>
        </authorList>
    </citation>
    <scope>NUCLEOTIDE SEQUENCE [LARGE SCALE GENOMIC DNA]</scope>
    <source>
        <strain evidence="3">DSM 27370</strain>
    </source>
</reference>
<evidence type="ECO:0000259" key="1">
    <source>
        <dbReference type="Pfam" id="PF17293"/>
    </source>
</evidence>
<dbReference type="Pfam" id="PF17293">
    <property type="entry name" value="Arm-DNA-bind_5"/>
    <property type="match status" value="1"/>
</dbReference>
<gene>
    <name evidence="2" type="ORF">SAMN05444362_10595</name>
</gene>
<dbReference type="EMBL" id="FQUC01000005">
    <property type="protein sequence ID" value="SHF31117.1"/>
    <property type="molecule type" value="Genomic_DNA"/>
</dbReference>
<organism evidence="2 3">
    <name type="scientific">Dysgonomonas macrotermitis</name>
    <dbReference type="NCBI Taxonomy" id="1346286"/>
    <lineage>
        <taxon>Bacteria</taxon>
        <taxon>Pseudomonadati</taxon>
        <taxon>Bacteroidota</taxon>
        <taxon>Bacteroidia</taxon>
        <taxon>Bacteroidales</taxon>
        <taxon>Dysgonomonadaceae</taxon>
        <taxon>Dysgonomonas</taxon>
    </lineage>
</organism>
<accession>A0A1M5ALX4</accession>
<name>A0A1M5ALX4_9BACT</name>
<dbReference type="Proteomes" id="UP000184480">
    <property type="component" value="Unassembled WGS sequence"/>
</dbReference>